<proteinExistence type="predicted"/>
<protein>
    <submittedName>
        <fullName evidence="1">Uncharacterized protein</fullName>
    </submittedName>
</protein>
<dbReference type="AlphaFoldDB" id="A0A6V7PWF8"/>
<dbReference type="EMBL" id="LR862153">
    <property type="protein sequence ID" value="CAD1835023.1"/>
    <property type="molecule type" value="Genomic_DNA"/>
</dbReference>
<accession>A0A6V7PWF8</accession>
<gene>
    <name evidence="1" type="ORF">CB5_LOCUS18234</name>
</gene>
<name>A0A6V7PWF8_ANACO</name>
<sequence length="186" mass="20557">MRRRRRRGEGACLEALEHHLLPHFSPLEAWSFLLELCGGSNFNPTWLDWKNSNSRLEIERASFAIGLGTCDKSFDYLPLCSFAHACEGRSLQAGTPEIAIAIHIRRAGSGAEVDCRGPGSFLGRLICFRRMAGLGTRRAGFRWVPGHDSSGDIQSLSYRVFGCYDSVGIGIGIGTKVKIQHYSLNN</sequence>
<reference evidence="1" key="1">
    <citation type="submission" date="2020-07" db="EMBL/GenBank/DDBJ databases">
        <authorList>
            <person name="Lin J."/>
        </authorList>
    </citation>
    <scope>NUCLEOTIDE SEQUENCE</scope>
</reference>
<organism evidence="1">
    <name type="scientific">Ananas comosus var. bracteatus</name>
    <name type="common">red pineapple</name>
    <dbReference type="NCBI Taxonomy" id="296719"/>
    <lineage>
        <taxon>Eukaryota</taxon>
        <taxon>Viridiplantae</taxon>
        <taxon>Streptophyta</taxon>
        <taxon>Embryophyta</taxon>
        <taxon>Tracheophyta</taxon>
        <taxon>Spermatophyta</taxon>
        <taxon>Magnoliopsida</taxon>
        <taxon>Liliopsida</taxon>
        <taxon>Poales</taxon>
        <taxon>Bromeliaceae</taxon>
        <taxon>Bromelioideae</taxon>
        <taxon>Ananas</taxon>
    </lineage>
</organism>
<evidence type="ECO:0000313" key="1">
    <source>
        <dbReference type="EMBL" id="CAD1835023.1"/>
    </source>
</evidence>